<protein>
    <submittedName>
        <fullName evidence="1">Uncharacterized protein</fullName>
    </submittedName>
</protein>
<dbReference type="AlphaFoldDB" id="A0A4R6J4A3"/>
<evidence type="ECO:0000313" key="1">
    <source>
        <dbReference type="EMBL" id="TDO30214.1"/>
    </source>
</evidence>
<reference evidence="1 2" key="1">
    <citation type="submission" date="2019-03" db="EMBL/GenBank/DDBJ databases">
        <title>Genomic Encyclopedia of Type Strains, Phase III (KMG-III): the genomes of soil and plant-associated and newly described type strains.</title>
        <authorList>
            <person name="Whitman W."/>
        </authorList>
    </citation>
    <scope>NUCLEOTIDE SEQUENCE [LARGE SCALE GENOMIC DNA]</scope>
    <source>
        <strain evidence="1 2">VKM Ac-2527</strain>
    </source>
</reference>
<organism evidence="1 2">
    <name type="scientific">Kribbella caucasensis</name>
    <dbReference type="NCBI Taxonomy" id="2512215"/>
    <lineage>
        <taxon>Bacteria</taxon>
        <taxon>Bacillati</taxon>
        <taxon>Actinomycetota</taxon>
        <taxon>Actinomycetes</taxon>
        <taxon>Propionibacteriales</taxon>
        <taxon>Kribbellaceae</taxon>
        <taxon>Kribbella</taxon>
    </lineage>
</organism>
<keyword evidence="2" id="KW-1185">Reference proteome</keyword>
<gene>
    <name evidence="1" type="ORF">EV643_13913</name>
</gene>
<comment type="caution">
    <text evidence="1">The sequence shown here is derived from an EMBL/GenBank/DDBJ whole genome shotgun (WGS) entry which is preliminary data.</text>
</comment>
<accession>A0A4R6J4A3</accession>
<evidence type="ECO:0000313" key="2">
    <source>
        <dbReference type="Proteomes" id="UP000295388"/>
    </source>
</evidence>
<proteinExistence type="predicted"/>
<name>A0A4R6J4A3_9ACTN</name>
<sequence length="88" mass="9689">MPAAGYGPDEPVRVLEQYADLPLHNEDSGRAGPWYDHLMAPEPSSVYLVDDRYLYAADAAGRVSHAEGWLGWLPTGQSPSTHRPRPTT</sequence>
<dbReference type="EMBL" id="SNWQ01000039">
    <property type="protein sequence ID" value="TDO30214.1"/>
    <property type="molecule type" value="Genomic_DNA"/>
</dbReference>
<dbReference type="Proteomes" id="UP000295388">
    <property type="component" value="Unassembled WGS sequence"/>
</dbReference>